<dbReference type="EMBL" id="VCKY01000265">
    <property type="protein sequence ID" value="TMR08869.1"/>
    <property type="molecule type" value="Genomic_DNA"/>
</dbReference>
<dbReference type="SUPFAM" id="SSF109604">
    <property type="entry name" value="HD-domain/PDEase-like"/>
    <property type="match status" value="1"/>
</dbReference>
<dbReference type="Gene3D" id="1.10.3210.10">
    <property type="entry name" value="Hypothetical protein af1432"/>
    <property type="match status" value="1"/>
</dbReference>
<proteinExistence type="predicted"/>
<gene>
    <name evidence="3" type="ORF">ETD86_45920</name>
</gene>
<dbReference type="SMART" id="SM00471">
    <property type="entry name" value="HDc"/>
    <property type="match status" value="1"/>
</dbReference>
<dbReference type="PANTHER" id="PTHR21262:SF31">
    <property type="entry name" value="GTP PYROPHOSPHOKINASE"/>
    <property type="match status" value="1"/>
</dbReference>
<sequence>MTGAAGQDANDRGPNLHGRLQPVLDAAGDGLAGDQLEQVQRAHLVAAYWHRDQLRRSGDPFITHPVAVATILAELGMDHELICAGLLHDVLDDTGCTEEELVAEFGEPVVELLRAFHTIDDPERRPPDWETSTDERVLTLKLADRLHNHRTLRFLPEEKQRRKSRETLDVVVPIAGRLGLVQVEEELRRLSTATLSGRGGIGASFHVITAGAIMLPAEARGRWLEEWLGELHALPGRWARLGFAARLIAGMPRLARTLRTEARRR</sequence>
<dbReference type="GO" id="GO:0005886">
    <property type="term" value="C:plasma membrane"/>
    <property type="evidence" value="ECO:0007669"/>
    <property type="project" value="TreeGrafter"/>
</dbReference>
<evidence type="ECO:0000313" key="3">
    <source>
        <dbReference type="EMBL" id="TMR08869.1"/>
    </source>
</evidence>
<dbReference type="Pfam" id="PF13328">
    <property type="entry name" value="HD_4"/>
    <property type="match status" value="2"/>
</dbReference>
<dbReference type="OrthoDB" id="9802385at2"/>
<dbReference type="Proteomes" id="UP000309128">
    <property type="component" value="Unassembled WGS sequence"/>
</dbReference>
<organism evidence="3 4">
    <name type="scientific">Nonomuraea turkmeniaca</name>
    <dbReference type="NCBI Taxonomy" id="103838"/>
    <lineage>
        <taxon>Bacteria</taxon>
        <taxon>Bacillati</taxon>
        <taxon>Actinomycetota</taxon>
        <taxon>Actinomycetes</taxon>
        <taxon>Streptosporangiales</taxon>
        <taxon>Streptosporangiaceae</taxon>
        <taxon>Nonomuraea</taxon>
    </lineage>
</organism>
<protein>
    <submittedName>
        <fullName evidence="3">HD domain-containing protein</fullName>
    </submittedName>
</protein>
<comment type="caution">
    <text evidence="3">The sequence shown here is derived from an EMBL/GenBank/DDBJ whole genome shotgun (WGS) entry which is preliminary data.</text>
</comment>
<name>A0A5S4EYS1_9ACTN</name>
<evidence type="ECO:0000256" key="1">
    <source>
        <dbReference type="SAM" id="MobiDB-lite"/>
    </source>
</evidence>
<reference evidence="3 4" key="1">
    <citation type="submission" date="2019-05" db="EMBL/GenBank/DDBJ databases">
        <title>Draft genome sequence of Nonomuraea turkmeniaca DSM 43926.</title>
        <authorList>
            <person name="Saricaoglu S."/>
            <person name="Isik K."/>
        </authorList>
    </citation>
    <scope>NUCLEOTIDE SEQUENCE [LARGE SCALE GENOMIC DNA]</scope>
    <source>
        <strain evidence="3 4">DSM 43926</strain>
    </source>
</reference>
<keyword evidence="4" id="KW-1185">Reference proteome</keyword>
<dbReference type="CDD" id="cd00077">
    <property type="entry name" value="HDc"/>
    <property type="match status" value="1"/>
</dbReference>
<accession>A0A5S4EYS1</accession>
<evidence type="ECO:0000313" key="4">
    <source>
        <dbReference type="Proteomes" id="UP000309128"/>
    </source>
</evidence>
<feature type="region of interest" description="Disordered" evidence="1">
    <location>
        <begin position="1"/>
        <end position="21"/>
    </location>
</feature>
<dbReference type="RefSeq" id="WP_138672925.1">
    <property type="nucleotide sequence ID" value="NZ_VCKY01000265.1"/>
</dbReference>
<dbReference type="InterPro" id="IPR003607">
    <property type="entry name" value="HD/PDEase_dom"/>
</dbReference>
<dbReference type="AlphaFoldDB" id="A0A5S4EYS1"/>
<feature type="domain" description="HD/PDEase" evidence="2">
    <location>
        <begin position="57"/>
        <end position="158"/>
    </location>
</feature>
<dbReference type="PANTHER" id="PTHR21262">
    <property type="entry name" value="GUANOSINE-3',5'-BIS DIPHOSPHATE 3'-PYROPHOSPHOHYDROLASE"/>
    <property type="match status" value="1"/>
</dbReference>
<evidence type="ECO:0000259" key="2">
    <source>
        <dbReference type="SMART" id="SM00471"/>
    </source>
</evidence>